<dbReference type="InterPro" id="IPR011742">
    <property type="entry name" value="CRISPR-assoc_prot_TM1812"/>
</dbReference>
<dbReference type="EMBL" id="RKQL01000007">
    <property type="protein sequence ID" value="RPE63068.1"/>
    <property type="molecule type" value="Genomic_DNA"/>
</dbReference>
<dbReference type="Proteomes" id="UP000272193">
    <property type="component" value="Unassembled WGS sequence"/>
</dbReference>
<proteinExistence type="predicted"/>
<keyword evidence="2" id="KW-1185">Reference proteome</keyword>
<dbReference type="AlphaFoldDB" id="A0A3N4TZ36"/>
<sequence length="403" mass="45201">MHKTLLTFLGKGRDSAKTGYRVANYRFPDGLTRQSAFFGLALAEVVKPDLLVMLGTTGSMWGVLVEHVAVEGEDEALRLELMEAEYAGQVDQPLLDRVAPLLRRAAGIEVLPRLIPSGRSAQEQVEMLSTIASSVPKSTQLQIDVTHGFRHLGMVGLLSAELLQRLRAQTEVHAVWYGALDMTQDQLTPVLALDGLQSVQRWVSALDRFDASNDYGVFAPLLEADGLPRDKAQCLVDAAFFENMSNVADAARRINTVLSALDAPLRGPSELFRQTLRKRLEWARKNDLGEQQRLLALRALDRGDLLRAAIFGLESLITRLCQEQGKDPLDYQQREQADVVFQQELKAGAHPDWKRYAYWNLKNLRNAMAHGTSPEIRFVQELLRNPQRLREELRSALSRLSQP</sequence>
<evidence type="ECO:0000313" key="1">
    <source>
        <dbReference type="EMBL" id="RPE63068.1"/>
    </source>
</evidence>
<gene>
    <name evidence="1" type="ORF">EDC62_2533</name>
</gene>
<dbReference type="NCBIfam" id="TIGR02221">
    <property type="entry name" value="cas_TM1812"/>
    <property type="match status" value="1"/>
</dbReference>
<organism evidence="1 2">
    <name type="scientific">Tibeticola sediminis</name>
    <dbReference type="NCBI Taxonomy" id="1917811"/>
    <lineage>
        <taxon>Bacteria</taxon>
        <taxon>Pseudomonadati</taxon>
        <taxon>Pseudomonadota</taxon>
        <taxon>Betaproteobacteria</taxon>
        <taxon>Burkholderiales</taxon>
        <taxon>Comamonadaceae</taxon>
        <taxon>Tibeticola</taxon>
    </lineage>
</organism>
<dbReference type="OrthoDB" id="5793884at2"/>
<reference evidence="1 2" key="1">
    <citation type="submission" date="2018-11" db="EMBL/GenBank/DDBJ databases">
        <title>Genomic Encyclopedia of Type Strains, Phase IV (KMG-IV): sequencing the most valuable type-strain genomes for metagenomic binning, comparative biology and taxonomic classification.</title>
        <authorList>
            <person name="Goeker M."/>
        </authorList>
    </citation>
    <scope>NUCLEOTIDE SEQUENCE [LARGE SCALE GENOMIC DNA]</scope>
    <source>
        <strain evidence="1 2">DSM 101684</strain>
    </source>
</reference>
<evidence type="ECO:0000313" key="2">
    <source>
        <dbReference type="Proteomes" id="UP000272193"/>
    </source>
</evidence>
<name>A0A3N4TZ36_9BURK</name>
<dbReference type="NCBIfam" id="TIGR02549">
    <property type="entry name" value="CRISPR_DxTHG"/>
    <property type="match status" value="1"/>
</dbReference>
<protein>
    <submittedName>
        <fullName evidence="1">CRISPR-associated Csx2 family protein</fullName>
    </submittedName>
</protein>
<dbReference type="RefSeq" id="WP_124224163.1">
    <property type="nucleotide sequence ID" value="NZ_RKQL01000007.1"/>
</dbReference>
<comment type="caution">
    <text evidence="1">The sequence shown here is derived from an EMBL/GenBank/DDBJ whole genome shotgun (WGS) entry which is preliminary data.</text>
</comment>
<accession>A0A3N4TZ36</accession>
<dbReference type="InterPro" id="IPR013383">
    <property type="entry name" value="CRISPR-assoc_prot_DxTHG_CS"/>
</dbReference>